<name>A0A9N9CY95_9GLOM</name>
<protein>
    <submittedName>
        <fullName evidence="2">12001_t:CDS:1</fullName>
    </submittedName>
</protein>
<sequence length="161" mass="16103">MPVELGQDKAQAIIDEITKAYECVGQAGFPPQYGYIPGIIPVAPIVNPPPYGGSAIPPNPLPPAGAPTTLPTQQPFGGQPPSSIFVRPMGPGTPSTLPFQPLQGAPASSGSVSQPEAPSPPSTGNVPTSLSPPGALPPPGASASFNAPGLPPQFPPGQPPR</sequence>
<feature type="non-terminal residue" evidence="2">
    <location>
        <position position="1"/>
    </location>
</feature>
<dbReference type="OrthoDB" id="76567at2759"/>
<evidence type="ECO:0000256" key="1">
    <source>
        <dbReference type="SAM" id="MobiDB-lite"/>
    </source>
</evidence>
<feature type="region of interest" description="Disordered" evidence="1">
    <location>
        <begin position="50"/>
        <end position="161"/>
    </location>
</feature>
<feature type="compositionally biased region" description="Pro residues" evidence="1">
    <location>
        <begin position="50"/>
        <end position="65"/>
    </location>
</feature>
<organism evidence="2 3">
    <name type="scientific">Racocetra fulgida</name>
    <dbReference type="NCBI Taxonomy" id="60492"/>
    <lineage>
        <taxon>Eukaryota</taxon>
        <taxon>Fungi</taxon>
        <taxon>Fungi incertae sedis</taxon>
        <taxon>Mucoromycota</taxon>
        <taxon>Glomeromycotina</taxon>
        <taxon>Glomeromycetes</taxon>
        <taxon>Diversisporales</taxon>
        <taxon>Gigasporaceae</taxon>
        <taxon>Racocetra</taxon>
    </lineage>
</organism>
<reference evidence="2" key="1">
    <citation type="submission" date="2021-06" db="EMBL/GenBank/DDBJ databases">
        <authorList>
            <person name="Kallberg Y."/>
            <person name="Tangrot J."/>
            <person name="Rosling A."/>
        </authorList>
    </citation>
    <scope>NUCLEOTIDE SEQUENCE</scope>
    <source>
        <strain evidence="2">IN212</strain>
    </source>
</reference>
<keyword evidence="3" id="KW-1185">Reference proteome</keyword>
<dbReference type="Proteomes" id="UP000789396">
    <property type="component" value="Unassembled WGS sequence"/>
</dbReference>
<proteinExistence type="predicted"/>
<evidence type="ECO:0000313" key="3">
    <source>
        <dbReference type="Proteomes" id="UP000789396"/>
    </source>
</evidence>
<comment type="caution">
    <text evidence="2">The sequence shown here is derived from an EMBL/GenBank/DDBJ whole genome shotgun (WGS) entry which is preliminary data.</text>
</comment>
<feature type="compositionally biased region" description="Low complexity" evidence="1">
    <location>
        <begin position="66"/>
        <end position="75"/>
    </location>
</feature>
<evidence type="ECO:0000313" key="2">
    <source>
        <dbReference type="EMBL" id="CAG8616351.1"/>
    </source>
</evidence>
<accession>A0A9N9CY95</accession>
<gene>
    <name evidence="2" type="ORF">RFULGI_LOCUS7185</name>
</gene>
<feature type="compositionally biased region" description="Pro residues" evidence="1">
    <location>
        <begin position="149"/>
        <end position="161"/>
    </location>
</feature>
<dbReference type="EMBL" id="CAJVPZ010010108">
    <property type="protein sequence ID" value="CAG8616351.1"/>
    <property type="molecule type" value="Genomic_DNA"/>
</dbReference>
<feature type="compositionally biased region" description="Polar residues" evidence="1">
    <location>
        <begin position="106"/>
        <end position="128"/>
    </location>
</feature>
<dbReference type="AlphaFoldDB" id="A0A9N9CY95"/>